<feature type="compositionally biased region" description="Acidic residues" evidence="1">
    <location>
        <begin position="96"/>
        <end position="107"/>
    </location>
</feature>
<protein>
    <submittedName>
        <fullName evidence="2">Uncharacterized protein</fullName>
    </submittedName>
</protein>
<dbReference type="KEGG" id="kdj:28969226"/>
<evidence type="ECO:0000313" key="2">
    <source>
        <dbReference type="EMBL" id="OBR84668.1"/>
    </source>
</evidence>
<dbReference type="AlphaFoldDB" id="A0A1A6A3N5"/>
<accession>A0A1A6A3N5</accession>
<organism evidence="2">
    <name type="scientific">Kwoniella dejecticola CBS 10117</name>
    <dbReference type="NCBI Taxonomy" id="1296121"/>
    <lineage>
        <taxon>Eukaryota</taxon>
        <taxon>Fungi</taxon>
        <taxon>Dikarya</taxon>
        <taxon>Basidiomycota</taxon>
        <taxon>Agaricomycotina</taxon>
        <taxon>Tremellomycetes</taxon>
        <taxon>Tremellales</taxon>
        <taxon>Cryptococcaceae</taxon>
        <taxon>Kwoniella</taxon>
    </lineage>
</organism>
<dbReference type="EMBL" id="CP144535">
    <property type="protein sequence ID" value="WWC62431.1"/>
    <property type="molecule type" value="Genomic_DNA"/>
</dbReference>
<evidence type="ECO:0000256" key="1">
    <source>
        <dbReference type="SAM" id="MobiDB-lite"/>
    </source>
</evidence>
<feature type="compositionally biased region" description="Basic and acidic residues" evidence="1">
    <location>
        <begin position="131"/>
        <end position="142"/>
    </location>
</feature>
<sequence>MSGTFWCGSKDKQGCLSDSHVLLVVFAPTRIGGRSEVIQLPFDSDTPHCFAKLYADLGMGSPDFLRPETDAKEGTHHGDVSLQSSSSKDTPGMVNDVDEKEDEECEADAAKKPEFSVGKGGIGREAKKKAEKREKPKGDKVTRPSRRIPRATTCQNPLGCSRVLSGPRTTYRMSWDTEACKTEFLRNLNKYKKLPLDRRPSLSTLHRVPDAGSSTKTTIGQPDPEEEKDEEVDHVVVIDDEDEHRPKKRKTEGVAGGSDSDYEE</sequence>
<reference evidence="3" key="2">
    <citation type="submission" date="2013-07" db="EMBL/GenBank/DDBJ databases">
        <authorList>
            <consortium name="The Broad Institute Genome Sequencing Platform"/>
            <person name="Cuomo C."/>
            <person name="Litvintseva A."/>
            <person name="Chen Y."/>
            <person name="Heitman J."/>
            <person name="Sun S."/>
            <person name="Springer D."/>
            <person name="Dromer F."/>
            <person name="Young S.K."/>
            <person name="Zeng Q."/>
            <person name="Gargeya S."/>
            <person name="Fitzgerald M."/>
            <person name="Abouelleil A."/>
            <person name="Alvarado L."/>
            <person name="Berlin A.M."/>
            <person name="Chapman S.B."/>
            <person name="Dewar J."/>
            <person name="Goldberg J."/>
            <person name="Griggs A."/>
            <person name="Gujja S."/>
            <person name="Hansen M."/>
            <person name="Howarth C."/>
            <person name="Imamovic A."/>
            <person name="Larimer J."/>
            <person name="McCowan C."/>
            <person name="Murphy C."/>
            <person name="Pearson M."/>
            <person name="Priest M."/>
            <person name="Roberts A."/>
            <person name="Saif S."/>
            <person name="Shea T."/>
            <person name="Sykes S."/>
            <person name="Wortman J."/>
            <person name="Nusbaum C."/>
            <person name="Birren B."/>
        </authorList>
    </citation>
    <scope>NUCLEOTIDE SEQUENCE</scope>
    <source>
        <strain evidence="3">CBS 10117</strain>
    </source>
</reference>
<name>A0A1A6A3N5_9TREE</name>
<reference evidence="2" key="1">
    <citation type="submission" date="2013-07" db="EMBL/GenBank/DDBJ databases">
        <title>The Genome Sequence of Cryptococcus dejecticola CBS10117.</title>
        <authorList>
            <consortium name="The Broad Institute Genome Sequencing Platform"/>
            <person name="Cuomo C."/>
            <person name="Litvintseva A."/>
            <person name="Chen Y."/>
            <person name="Heitman J."/>
            <person name="Sun S."/>
            <person name="Springer D."/>
            <person name="Dromer F."/>
            <person name="Young S.K."/>
            <person name="Zeng Q."/>
            <person name="Gargeya S."/>
            <person name="Fitzgerald M."/>
            <person name="Abouelleil A."/>
            <person name="Alvarado L."/>
            <person name="Berlin A.M."/>
            <person name="Chapman S.B."/>
            <person name="Dewar J."/>
            <person name="Goldberg J."/>
            <person name="Griggs A."/>
            <person name="Gujja S."/>
            <person name="Hansen M."/>
            <person name="Howarth C."/>
            <person name="Imamovic A."/>
            <person name="Larimer J."/>
            <person name="McCowan C."/>
            <person name="Murphy C."/>
            <person name="Pearson M."/>
            <person name="Priest M."/>
            <person name="Roberts A."/>
            <person name="Saif S."/>
            <person name="Shea T."/>
            <person name="Sykes S."/>
            <person name="Wortman J."/>
            <person name="Nusbaum C."/>
            <person name="Birren B."/>
        </authorList>
    </citation>
    <scope>NUCLEOTIDE SEQUENCE [LARGE SCALE GENOMIC DNA]</scope>
    <source>
        <strain evidence="2">CBS 10117</strain>
    </source>
</reference>
<dbReference type="Proteomes" id="UP000078595">
    <property type="component" value="Chromosome 6"/>
</dbReference>
<dbReference type="EMBL" id="KI894032">
    <property type="protein sequence ID" value="OBR84668.1"/>
    <property type="molecule type" value="Genomic_DNA"/>
</dbReference>
<evidence type="ECO:0000313" key="3">
    <source>
        <dbReference type="EMBL" id="WWC62431.1"/>
    </source>
</evidence>
<gene>
    <name evidence="2" type="ORF">I303_05527</name>
    <name evidence="3" type="ORF">I303_105027</name>
</gene>
<reference evidence="3" key="3">
    <citation type="submission" date="2024-02" db="EMBL/GenBank/DDBJ databases">
        <title>Comparative genomics of Cryptococcus and Kwoniella reveals pathogenesis evolution and contrasting modes of karyotype evolution via chromosome fusion or intercentromeric recombination.</title>
        <authorList>
            <person name="Coelho M.A."/>
            <person name="David-Palma M."/>
            <person name="Shea T."/>
            <person name="Bowers K."/>
            <person name="McGinley-Smith S."/>
            <person name="Mohammad A.W."/>
            <person name="Gnirke A."/>
            <person name="Yurkov A.M."/>
            <person name="Nowrousian M."/>
            <person name="Sun S."/>
            <person name="Cuomo C.A."/>
            <person name="Heitman J."/>
        </authorList>
    </citation>
    <scope>NUCLEOTIDE SEQUENCE</scope>
    <source>
        <strain evidence="3">CBS 10117</strain>
    </source>
</reference>
<dbReference type="RefSeq" id="XP_018262510.1">
    <property type="nucleotide sequence ID" value="XM_018408819.1"/>
</dbReference>
<keyword evidence="4" id="KW-1185">Reference proteome</keyword>
<proteinExistence type="predicted"/>
<feature type="region of interest" description="Disordered" evidence="1">
    <location>
        <begin position="197"/>
        <end position="264"/>
    </location>
</feature>
<dbReference type="VEuPathDB" id="FungiDB:I303_05527"/>
<feature type="compositionally biased region" description="Basic and acidic residues" evidence="1">
    <location>
        <begin position="65"/>
        <end position="79"/>
    </location>
</feature>
<feature type="region of interest" description="Disordered" evidence="1">
    <location>
        <begin position="64"/>
        <end position="153"/>
    </location>
</feature>
<dbReference type="GeneID" id="28969226"/>
<evidence type="ECO:0000313" key="4">
    <source>
        <dbReference type="Proteomes" id="UP000078595"/>
    </source>
</evidence>